<comment type="caution">
    <text evidence="1">The sequence shown here is derived from an EMBL/GenBank/DDBJ whole genome shotgun (WGS) entry which is preliminary data.</text>
</comment>
<evidence type="ECO:0000313" key="1">
    <source>
        <dbReference type="EMBL" id="POH68962.1"/>
    </source>
</evidence>
<sequence>MDDRETFQAAVSAVQKIANELRQTSRKTAVGTAIARKDNETSIVEVFPLDQPASRPLKVLVSWAHRGEDWSAQQQKAWEQQVMEFTTALRSMGIDADIDLFHSHKSDADWTRFGQKAVLESDFVLVAITDAWAERWSGVNSPRLGAGAVVEADALKGSFIRHQAELQKKLKLVLLGEQSPRCIPEDMARFTYFQVDVDDFDTYEDLLRTLTGQPYYDKPELGEVPILPPAVREKFKRKSDRTGVHDELEDYDAVRSEIMTLESAQARKTKPDLATQQRIEVLRAVLNAMSN</sequence>
<protein>
    <recommendedName>
        <fullName evidence="3">SEFIR domain-containing protein</fullName>
    </recommendedName>
</protein>
<dbReference type="RefSeq" id="WP_103459548.1">
    <property type="nucleotide sequence ID" value="NZ_PPXD01000005.1"/>
</dbReference>
<evidence type="ECO:0008006" key="3">
    <source>
        <dbReference type="Google" id="ProtNLM"/>
    </source>
</evidence>
<name>A0A2S3ZKZ3_9MICO</name>
<dbReference type="Proteomes" id="UP000237340">
    <property type="component" value="Unassembled WGS sequence"/>
</dbReference>
<organism evidence="1 2">
    <name type="scientific">Cryobacterium zongtaii</name>
    <dbReference type="NCBI Taxonomy" id="1259217"/>
    <lineage>
        <taxon>Bacteria</taxon>
        <taxon>Bacillati</taxon>
        <taxon>Actinomycetota</taxon>
        <taxon>Actinomycetes</taxon>
        <taxon>Micrococcales</taxon>
        <taxon>Microbacteriaceae</taxon>
        <taxon>Cryobacterium</taxon>
    </lineage>
</organism>
<gene>
    <name evidence="1" type="ORF">C3B61_03415</name>
</gene>
<dbReference type="AlphaFoldDB" id="A0A2S3ZKZ3"/>
<reference evidence="1 2" key="1">
    <citation type="submission" date="2018-01" db="EMBL/GenBank/DDBJ databases">
        <title>Cryobacterium sp. nov., from glaciers in China.</title>
        <authorList>
            <person name="Liu Q."/>
            <person name="Xin Y.-H."/>
        </authorList>
    </citation>
    <scope>NUCLEOTIDE SEQUENCE [LARGE SCALE GENOMIC DNA]</scope>
    <source>
        <strain evidence="1 2">TMN-42</strain>
    </source>
</reference>
<dbReference type="EMBL" id="PPXD01000005">
    <property type="protein sequence ID" value="POH68962.1"/>
    <property type="molecule type" value="Genomic_DNA"/>
</dbReference>
<evidence type="ECO:0000313" key="2">
    <source>
        <dbReference type="Proteomes" id="UP000237340"/>
    </source>
</evidence>
<proteinExistence type="predicted"/>
<accession>A0A2S3ZKZ3</accession>
<keyword evidence="2" id="KW-1185">Reference proteome</keyword>